<evidence type="ECO:0000313" key="2">
    <source>
        <dbReference type="Proteomes" id="UP000499080"/>
    </source>
</evidence>
<sequence>MIDSTSWKILISKERKPSKFSRTSKESQAAIGLSLRHTEGLHKTVAERILPHGSSAWCLSPTYRMKKKTFSIKRPFLFNISGVFRTTPTAALRTILGISPLNMQLQFEDRFTSIYLLRISLPSNITDIKPHDLEMKTTGWSLNPSEHLQPNQISYEEGEENIAQKDIINIFPDGAKTGHGVGADFSVLTNDIWTHKWSAKLKTTTPYFNLNSQHFMKQ</sequence>
<proteinExistence type="predicted"/>
<name>A0A4Y2M5P4_ARAVE</name>
<organism evidence="1 2">
    <name type="scientific">Araneus ventricosus</name>
    <name type="common">Orbweaver spider</name>
    <name type="synonym">Epeira ventricosa</name>
    <dbReference type="NCBI Taxonomy" id="182803"/>
    <lineage>
        <taxon>Eukaryota</taxon>
        <taxon>Metazoa</taxon>
        <taxon>Ecdysozoa</taxon>
        <taxon>Arthropoda</taxon>
        <taxon>Chelicerata</taxon>
        <taxon>Arachnida</taxon>
        <taxon>Araneae</taxon>
        <taxon>Araneomorphae</taxon>
        <taxon>Entelegynae</taxon>
        <taxon>Araneoidea</taxon>
        <taxon>Araneidae</taxon>
        <taxon>Araneus</taxon>
    </lineage>
</organism>
<dbReference type="EMBL" id="BGPR01006861">
    <property type="protein sequence ID" value="GBN22398.1"/>
    <property type="molecule type" value="Genomic_DNA"/>
</dbReference>
<gene>
    <name evidence="1" type="ORF">AVEN_245390_1</name>
</gene>
<dbReference type="AlphaFoldDB" id="A0A4Y2M5P4"/>
<protein>
    <submittedName>
        <fullName evidence="1">Uncharacterized protein</fullName>
    </submittedName>
</protein>
<accession>A0A4Y2M5P4</accession>
<keyword evidence="2" id="KW-1185">Reference proteome</keyword>
<dbReference type="OrthoDB" id="6437248at2759"/>
<reference evidence="1 2" key="1">
    <citation type="journal article" date="2019" name="Sci. Rep.">
        <title>Orb-weaving spider Araneus ventricosus genome elucidates the spidroin gene catalogue.</title>
        <authorList>
            <person name="Kono N."/>
            <person name="Nakamura H."/>
            <person name="Ohtoshi R."/>
            <person name="Moran D.A.P."/>
            <person name="Shinohara A."/>
            <person name="Yoshida Y."/>
            <person name="Fujiwara M."/>
            <person name="Mori M."/>
            <person name="Tomita M."/>
            <person name="Arakawa K."/>
        </authorList>
    </citation>
    <scope>NUCLEOTIDE SEQUENCE [LARGE SCALE GENOMIC DNA]</scope>
</reference>
<dbReference type="Proteomes" id="UP000499080">
    <property type="component" value="Unassembled WGS sequence"/>
</dbReference>
<comment type="caution">
    <text evidence="1">The sequence shown here is derived from an EMBL/GenBank/DDBJ whole genome shotgun (WGS) entry which is preliminary data.</text>
</comment>
<evidence type="ECO:0000313" key="1">
    <source>
        <dbReference type="EMBL" id="GBN22398.1"/>
    </source>
</evidence>